<dbReference type="PANTHER" id="PTHR19134:SF449">
    <property type="entry name" value="TYROSINE-PROTEIN PHOSPHATASE 1"/>
    <property type="match status" value="1"/>
</dbReference>
<dbReference type="InterPro" id="IPR050348">
    <property type="entry name" value="Protein-Tyr_Phosphatase"/>
</dbReference>
<evidence type="ECO:0000313" key="3">
    <source>
        <dbReference type="EMBL" id="KAK7070298.1"/>
    </source>
</evidence>
<comment type="caution">
    <text evidence="3">The sequence shown here is derived from an EMBL/GenBank/DDBJ whole genome shotgun (WGS) entry which is preliminary data.</text>
</comment>
<reference evidence="3 4" key="1">
    <citation type="submission" date="2023-11" db="EMBL/GenBank/DDBJ databases">
        <title>Halocaridina rubra genome assembly.</title>
        <authorList>
            <person name="Smith C."/>
        </authorList>
    </citation>
    <scope>NUCLEOTIDE SEQUENCE [LARGE SCALE GENOMIC DNA]</scope>
    <source>
        <strain evidence="3">EP-1</strain>
        <tissue evidence="3">Whole</tissue>
    </source>
</reference>
<evidence type="ECO:0000259" key="1">
    <source>
        <dbReference type="PROSITE" id="PS50055"/>
    </source>
</evidence>
<dbReference type="InterPro" id="IPR029021">
    <property type="entry name" value="Prot-tyrosine_phosphatase-like"/>
</dbReference>
<dbReference type="SMART" id="SM00194">
    <property type="entry name" value="PTPc"/>
    <property type="match status" value="1"/>
</dbReference>
<protein>
    <submittedName>
        <fullName evidence="3">Uncharacterized protein</fullName>
    </submittedName>
</protein>
<dbReference type="AlphaFoldDB" id="A0AAN9A0A1"/>
<name>A0AAN9A0A1_HALRR</name>
<evidence type="ECO:0000259" key="2">
    <source>
        <dbReference type="PROSITE" id="PS50056"/>
    </source>
</evidence>
<sequence>MTTLMPFYCVFQDYYGLKTFVASQGPKVNTTIDFWGMVWENDAHTIVMLTNIVENGREKCFKYWPDAGEGSVMYGDFQIYNHNYEKESLFTISYLEIKKGPKRRLLKHFHFNAWPDFGAPQHEDSLLDFIKTIKFMVPHTRDQPMVVHCSAGVGRTGTFIGLWNLIECFEKELHNSKTDIKKTILDMREDRPSMVQSQDQYLYLCKCIARFMANPNAWNRRNN</sequence>
<dbReference type="SMART" id="SM00404">
    <property type="entry name" value="PTPc_motif"/>
    <property type="match status" value="1"/>
</dbReference>
<dbReference type="InterPro" id="IPR000242">
    <property type="entry name" value="PTP_cat"/>
</dbReference>
<dbReference type="PROSITE" id="PS50056">
    <property type="entry name" value="TYR_PHOSPHATASE_2"/>
    <property type="match status" value="1"/>
</dbReference>
<organism evidence="3 4">
    <name type="scientific">Halocaridina rubra</name>
    <name type="common">Hawaiian red shrimp</name>
    <dbReference type="NCBI Taxonomy" id="373956"/>
    <lineage>
        <taxon>Eukaryota</taxon>
        <taxon>Metazoa</taxon>
        <taxon>Ecdysozoa</taxon>
        <taxon>Arthropoda</taxon>
        <taxon>Crustacea</taxon>
        <taxon>Multicrustacea</taxon>
        <taxon>Malacostraca</taxon>
        <taxon>Eumalacostraca</taxon>
        <taxon>Eucarida</taxon>
        <taxon>Decapoda</taxon>
        <taxon>Pleocyemata</taxon>
        <taxon>Caridea</taxon>
        <taxon>Atyoidea</taxon>
        <taxon>Atyidae</taxon>
        <taxon>Halocaridina</taxon>
    </lineage>
</organism>
<dbReference type="InterPro" id="IPR003595">
    <property type="entry name" value="Tyr_Pase_cat"/>
</dbReference>
<dbReference type="Pfam" id="PF00102">
    <property type="entry name" value="Y_phosphatase"/>
    <property type="match status" value="1"/>
</dbReference>
<dbReference type="PRINTS" id="PR00700">
    <property type="entry name" value="PRTYPHPHTASE"/>
</dbReference>
<dbReference type="InterPro" id="IPR000387">
    <property type="entry name" value="Tyr_Pase_dom"/>
</dbReference>
<dbReference type="GO" id="GO:0004725">
    <property type="term" value="F:protein tyrosine phosphatase activity"/>
    <property type="evidence" value="ECO:0007669"/>
    <property type="project" value="InterPro"/>
</dbReference>
<dbReference type="GO" id="GO:0048666">
    <property type="term" value="P:neuron development"/>
    <property type="evidence" value="ECO:0007669"/>
    <property type="project" value="UniProtKB-ARBA"/>
</dbReference>
<feature type="non-terminal residue" evidence="3">
    <location>
        <position position="223"/>
    </location>
</feature>
<dbReference type="Gene3D" id="3.90.190.10">
    <property type="entry name" value="Protein tyrosine phosphatase superfamily"/>
    <property type="match status" value="1"/>
</dbReference>
<feature type="domain" description="Tyrosine-protein phosphatase" evidence="1">
    <location>
        <begin position="1"/>
        <end position="211"/>
    </location>
</feature>
<feature type="domain" description="Tyrosine specific protein phosphatases" evidence="2">
    <location>
        <begin position="127"/>
        <end position="202"/>
    </location>
</feature>
<dbReference type="Proteomes" id="UP001381693">
    <property type="component" value="Unassembled WGS sequence"/>
</dbReference>
<keyword evidence="4" id="KW-1185">Reference proteome</keyword>
<dbReference type="CDD" id="cd00047">
    <property type="entry name" value="PTPc"/>
    <property type="match status" value="1"/>
</dbReference>
<evidence type="ECO:0000313" key="4">
    <source>
        <dbReference type="Proteomes" id="UP001381693"/>
    </source>
</evidence>
<dbReference type="PROSITE" id="PS50055">
    <property type="entry name" value="TYR_PHOSPHATASE_PTP"/>
    <property type="match status" value="1"/>
</dbReference>
<accession>A0AAN9A0A1</accession>
<dbReference type="PANTHER" id="PTHR19134">
    <property type="entry name" value="RECEPTOR-TYPE TYROSINE-PROTEIN PHOSPHATASE"/>
    <property type="match status" value="1"/>
</dbReference>
<gene>
    <name evidence="3" type="ORF">SK128_004333</name>
</gene>
<dbReference type="PROSITE" id="PS00383">
    <property type="entry name" value="TYR_PHOSPHATASE_1"/>
    <property type="match status" value="1"/>
</dbReference>
<proteinExistence type="predicted"/>
<dbReference type="SUPFAM" id="SSF52799">
    <property type="entry name" value="(Phosphotyrosine protein) phosphatases II"/>
    <property type="match status" value="1"/>
</dbReference>
<dbReference type="InterPro" id="IPR016130">
    <property type="entry name" value="Tyr_Pase_AS"/>
</dbReference>
<dbReference type="EMBL" id="JAXCGZ010015434">
    <property type="protein sequence ID" value="KAK7070298.1"/>
    <property type="molecule type" value="Genomic_DNA"/>
</dbReference>